<dbReference type="OrthoDB" id="294295at2759"/>
<reference evidence="1 2" key="1">
    <citation type="journal article" date="2020" name="IScience">
        <title>Genome Sequencing of the Endangered Kingdonia uniflora (Circaeasteraceae, Ranunculales) Reveals Potential Mechanisms of Evolutionary Specialization.</title>
        <authorList>
            <person name="Sun Y."/>
            <person name="Deng T."/>
            <person name="Zhang A."/>
            <person name="Moore M.J."/>
            <person name="Landis J.B."/>
            <person name="Lin N."/>
            <person name="Zhang H."/>
            <person name="Zhang X."/>
            <person name="Huang J."/>
            <person name="Zhang X."/>
            <person name="Sun H."/>
            <person name="Wang H."/>
        </authorList>
    </citation>
    <scope>NUCLEOTIDE SEQUENCE [LARGE SCALE GENOMIC DNA]</scope>
    <source>
        <strain evidence="1">TB1705</strain>
        <tissue evidence="1">Leaf</tissue>
    </source>
</reference>
<dbReference type="EMBL" id="JACGCM010000270">
    <property type="protein sequence ID" value="KAF6174388.1"/>
    <property type="molecule type" value="Genomic_DNA"/>
</dbReference>
<name>A0A7J7P5D3_9MAGN</name>
<sequence>MVIGFMKNVTAKLGSLELKLIPFTHSCFPIRWLLIFFTDKDGKGIEDSVYELANLKGAALGTVWIQLTFGYPNSPLAADDVVKASIYFRSDNSKYVSGHNFMIDGRVTTTNGAYGLFKYNN</sequence>
<dbReference type="AlphaFoldDB" id="A0A7J7P5D3"/>
<protein>
    <submittedName>
        <fullName evidence="1">Uncharacterized protein</fullName>
    </submittedName>
</protein>
<accession>A0A7J7P5D3</accession>
<keyword evidence="2" id="KW-1185">Reference proteome</keyword>
<organism evidence="1 2">
    <name type="scientific">Kingdonia uniflora</name>
    <dbReference type="NCBI Taxonomy" id="39325"/>
    <lineage>
        <taxon>Eukaryota</taxon>
        <taxon>Viridiplantae</taxon>
        <taxon>Streptophyta</taxon>
        <taxon>Embryophyta</taxon>
        <taxon>Tracheophyta</taxon>
        <taxon>Spermatophyta</taxon>
        <taxon>Magnoliopsida</taxon>
        <taxon>Ranunculales</taxon>
        <taxon>Circaeasteraceae</taxon>
        <taxon>Kingdonia</taxon>
    </lineage>
</organism>
<gene>
    <name evidence="1" type="ORF">GIB67_034145</name>
</gene>
<comment type="caution">
    <text evidence="1">The sequence shown here is derived from an EMBL/GenBank/DDBJ whole genome shotgun (WGS) entry which is preliminary data.</text>
</comment>
<dbReference type="Proteomes" id="UP000541444">
    <property type="component" value="Unassembled WGS sequence"/>
</dbReference>
<proteinExistence type="predicted"/>
<evidence type="ECO:0000313" key="2">
    <source>
        <dbReference type="Proteomes" id="UP000541444"/>
    </source>
</evidence>
<evidence type="ECO:0000313" key="1">
    <source>
        <dbReference type="EMBL" id="KAF6174388.1"/>
    </source>
</evidence>